<dbReference type="InterPro" id="IPR001915">
    <property type="entry name" value="Peptidase_M48"/>
</dbReference>
<keyword evidence="1 6" id="KW-0645">Protease</keyword>
<evidence type="ECO:0000256" key="4">
    <source>
        <dbReference type="ARBA" id="ARBA00022833"/>
    </source>
</evidence>
<reference evidence="8" key="1">
    <citation type="submission" date="2021-01" db="EMBL/GenBank/DDBJ databases">
        <title>Genomic Encyclopedia of Type Strains, Phase IV (KMG-IV): sequencing the most valuable type-strain genomes for metagenomic binning, comparative biology and taxonomic classification.</title>
        <authorList>
            <person name="Goeker M."/>
        </authorList>
    </citation>
    <scope>NUCLEOTIDE SEQUENCE</scope>
    <source>
        <strain evidence="8">DSM 23230</strain>
    </source>
</reference>
<proteinExistence type="inferred from homology"/>
<dbReference type="InterPro" id="IPR051156">
    <property type="entry name" value="Mito/Outer_Membr_Metalloprot"/>
</dbReference>
<dbReference type="GO" id="GO:0051603">
    <property type="term" value="P:proteolysis involved in protein catabolic process"/>
    <property type="evidence" value="ECO:0007669"/>
    <property type="project" value="TreeGrafter"/>
</dbReference>
<evidence type="ECO:0000256" key="1">
    <source>
        <dbReference type="ARBA" id="ARBA00022670"/>
    </source>
</evidence>
<dbReference type="Pfam" id="PF01435">
    <property type="entry name" value="Peptidase_M48"/>
    <property type="match status" value="1"/>
</dbReference>
<dbReference type="CDD" id="cd07332">
    <property type="entry name" value="M48C_Oma1_like"/>
    <property type="match status" value="1"/>
</dbReference>
<dbReference type="GO" id="GO:0046872">
    <property type="term" value="F:metal ion binding"/>
    <property type="evidence" value="ECO:0007669"/>
    <property type="project" value="UniProtKB-KW"/>
</dbReference>
<keyword evidence="4 6" id="KW-0862">Zinc</keyword>
<evidence type="ECO:0000313" key="9">
    <source>
        <dbReference type="Proteomes" id="UP000774000"/>
    </source>
</evidence>
<dbReference type="RefSeq" id="WP_204701198.1">
    <property type="nucleotide sequence ID" value="NZ_JAFBDQ010000005.1"/>
</dbReference>
<sequence length="363" mass="41298">MSRKYKYCLTLVVLITLLLTLSYSTVAVSDLEKKISKQNMKLYIEKYGVADLKQEEKEEIDNLFHNLSSEAKKDAPELKFQYRVIDAPVMNAAYLGDGRMILFKGLIEETENNNQLAAIIAHELGHGVNGDIEEKLEWIQTIQLGTLLADLAGDGEINEDQSSQIASIALNLLQKGYSRTQEKDADYYSVFLTKRAGYDHYGAVGVMKLLKRKSEAPTDSELLEIFSEHPNLDKRINYLTELATKVEAADKYYYSPIATARRFTKGLLKEDFQEVYATYSSRVQKQLSLAQFKEQKKFKTVQQKMNAVNNNNTTYQIDLRNQVEDTARVAVLFNKNNNSTLGLALDLKKSNYGWKISNGPTFY</sequence>
<gene>
    <name evidence="8" type="ORF">JOC47_001265</name>
</gene>
<dbReference type="GO" id="GO:0016020">
    <property type="term" value="C:membrane"/>
    <property type="evidence" value="ECO:0007669"/>
    <property type="project" value="TreeGrafter"/>
</dbReference>
<dbReference type="PANTHER" id="PTHR22726:SF1">
    <property type="entry name" value="METALLOENDOPEPTIDASE OMA1, MITOCHONDRIAL"/>
    <property type="match status" value="1"/>
</dbReference>
<evidence type="ECO:0000256" key="3">
    <source>
        <dbReference type="ARBA" id="ARBA00022801"/>
    </source>
</evidence>
<name>A0A938XPD1_9FIRM</name>
<feature type="domain" description="Peptidase M48" evidence="7">
    <location>
        <begin position="56"/>
        <end position="242"/>
    </location>
</feature>
<keyword evidence="3 6" id="KW-0378">Hydrolase</keyword>
<dbReference type="EMBL" id="JAFBDQ010000005">
    <property type="protein sequence ID" value="MBM7556422.1"/>
    <property type="molecule type" value="Genomic_DNA"/>
</dbReference>
<comment type="similarity">
    <text evidence="6">Belongs to the peptidase M48 family.</text>
</comment>
<dbReference type="Gene3D" id="3.30.2010.10">
    <property type="entry name" value="Metalloproteases ('zincins'), catalytic domain"/>
    <property type="match status" value="1"/>
</dbReference>
<keyword evidence="9" id="KW-1185">Reference proteome</keyword>
<evidence type="ECO:0000259" key="7">
    <source>
        <dbReference type="Pfam" id="PF01435"/>
    </source>
</evidence>
<dbReference type="PANTHER" id="PTHR22726">
    <property type="entry name" value="METALLOENDOPEPTIDASE OMA1"/>
    <property type="match status" value="1"/>
</dbReference>
<organism evidence="8 9">
    <name type="scientific">Halanaerobacter jeridensis</name>
    <dbReference type="NCBI Taxonomy" id="706427"/>
    <lineage>
        <taxon>Bacteria</taxon>
        <taxon>Bacillati</taxon>
        <taxon>Bacillota</taxon>
        <taxon>Clostridia</taxon>
        <taxon>Halanaerobiales</taxon>
        <taxon>Halobacteroidaceae</taxon>
        <taxon>Halanaerobacter</taxon>
    </lineage>
</organism>
<evidence type="ECO:0000256" key="6">
    <source>
        <dbReference type="RuleBase" id="RU003983"/>
    </source>
</evidence>
<keyword evidence="2" id="KW-0479">Metal-binding</keyword>
<comment type="caution">
    <text evidence="8">The sequence shown here is derived from an EMBL/GenBank/DDBJ whole genome shotgun (WGS) entry which is preliminary data.</text>
</comment>
<keyword evidence="5 6" id="KW-0482">Metalloprotease</keyword>
<dbReference type="GO" id="GO:0004222">
    <property type="term" value="F:metalloendopeptidase activity"/>
    <property type="evidence" value="ECO:0007669"/>
    <property type="project" value="InterPro"/>
</dbReference>
<accession>A0A938XPD1</accession>
<evidence type="ECO:0000256" key="2">
    <source>
        <dbReference type="ARBA" id="ARBA00022723"/>
    </source>
</evidence>
<comment type="cofactor">
    <cofactor evidence="6">
        <name>Zn(2+)</name>
        <dbReference type="ChEBI" id="CHEBI:29105"/>
    </cofactor>
    <text evidence="6">Binds 1 zinc ion per subunit.</text>
</comment>
<protein>
    <submittedName>
        <fullName evidence="8">Zn-dependent protease with chaperone function</fullName>
    </submittedName>
</protein>
<dbReference type="AlphaFoldDB" id="A0A938XPD1"/>
<evidence type="ECO:0000256" key="5">
    <source>
        <dbReference type="ARBA" id="ARBA00023049"/>
    </source>
</evidence>
<evidence type="ECO:0000313" key="8">
    <source>
        <dbReference type="EMBL" id="MBM7556422.1"/>
    </source>
</evidence>
<dbReference type="Proteomes" id="UP000774000">
    <property type="component" value="Unassembled WGS sequence"/>
</dbReference>